<accession>A0A090D0K4</accession>
<evidence type="ECO:0000313" key="1">
    <source>
        <dbReference type="EMBL" id="CDR33375.1"/>
    </source>
</evidence>
<proteinExistence type="predicted"/>
<dbReference type="AlphaFoldDB" id="A0A090D0K4"/>
<dbReference type="NCBIfam" id="TIGR00481">
    <property type="entry name" value="YbhB/YbcL family Raf kinase inhibitor-like protein"/>
    <property type="match status" value="1"/>
</dbReference>
<sequence>MRITSRSYENGAPIPKKYTCEGENVSPSIEIFDVPMGCKSFALIMEDPDAPSGVFDHWIVWNIHPTTTEITEGEKLIHQGKNGFGSFGYKGPCPPHGKAHRYYITLFALDTVLQLKNGGSKEELLKEMENHIIERAELMGTYQR</sequence>
<dbReference type="EMBL" id="CCEJ010000003">
    <property type="protein sequence ID" value="CDR33375.1"/>
    <property type="molecule type" value="Genomic_DNA"/>
</dbReference>
<reference evidence="1" key="1">
    <citation type="submission" date="2013-12" db="EMBL/GenBank/DDBJ databases">
        <authorList>
            <person name="Linke B."/>
        </authorList>
    </citation>
    <scope>NUCLEOTIDE SEQUENCE [LARGE SCALE GENOMIC DNA]</scope>
    <source>
        <strain evidence="1">CRIB-18</strain>
    </source>
</reference>
<dbReference type="RefSeq" id="WP_041016879.1">
    <property type="nucleotide sequence ID" value="NZ_CCEJ010000003.1"/>
</dbReference>
<dbReference type="Proteomes" id="UP000031552">
    <property type="component" value="Unassembled WGS sequence"/>
</dbReference>
<reference evidence="1" key="2">
    <citation type="submission" date="2014-09" db="EMBL/GenBank/DDBJ databases">
        <title>Criblamydia sequanensis harbors a mega-plasmid encoding arsenite resistance.</title>
        <authorList>
            <person name="Bertelli C."/>
            <person name="Goesmann A."/>
            <person name="Greub G."/>
        </authorList>
    </citation>
    <scope>NUCLEOTIDE SEQUENCE [LARGE SCALE GENOMIC DNA]</scope>
    <source>
        <strain evidence="1">CRIB-18</strain>
    </source>
</reference>
<comment type="caution">
    <text evidence="1">The sequence shown here is derived from an EMBL/GenBank/DDBJ whole genome shotgun (WGS) entry which is preliminary data.</text>
</comment>
<dbReference type="PANTHER" id="PTHR30289:SF1">
    <property type="entry name" value="PEBP (PHOSPHATIDYLETHANOLAMINE-BINDING PROTEIN) FAMILY PROTEIN"/>
    <property type="match status" value="1"/>
</dbReference>
<keyword evidence="2" id="KW-1185">Reference proteome</keyword>
<dbReference type="PANTHER" id="PTHR30289">
    <property type="entry name" value="UNCHARACTERIZED PROTEIN YBCL-RELATED"/>
    <property type="match status" value="1"/>
</dbReference>
<dbReference type="SUPFAM" id="SSF49777">
    <property type="entry name" value="PEBP-like"/>
    <property type="match status" value="1"/>
</dbReference>
<dbReference type="STRING" id="1437425.CSEC_0541"/>
<dbReference type="Pfam" id="PF01161">
    <property type="entry name" value="PBP"/>
    <property type="match status" value="1"/>
</dbReference>
<dbReference type="Gene3D" id="3.90.280.10">
    <property type="entry name" value="PEBP-like"/>
    <property type="match status" value="1"/>
</dbReference>
<name>A0A090D0K4_9BACT</name>
<evidence type="ECO:0000313" key="2">
    <source>
        <dbReference type="Proteomes" id="UP000031552"/>
    </source>
</evidence>
<organism evidence="1 2">
    <name type="scientific">Candidatus Criblamydia sequanensis CRIB-18</name>
    <dbReference type="NCBI Taxonomy" id="1437425"/>
    <lineage>
        <taxon>Bacteria</taxon>
        <taxon>Pseudomonadati</taxon>
        <taxon>Chlamydiota</taxon>
        <taxon>Chlamydiia</taxon>
        <taxon>Parachlamydiales</taxon>
        <taxon>Candidatus Criblamydiaceae</taxon>
        <taxon>Candidatus Criblamydia</taxon>
    </lineage>
</organism>
<dbReference type="InterPro" id="IPR005247">
    <property type="entry name" value="YbhB_YbcL/LppC-like"/>
</dbReference>
<dbReference type="eggNOG" id="COG1881">
    <property type="taxonomic scope" value="Bacteria"/>
</dbReference>
<gene>
    <name evidence="1" type="ORF">CSEC_0541</name>
</gene>
<dbReference type="InterPro" id="IPR036610">
    <property type="entry name" value="PEBP-like_sf"/>
</dbReference>
<protein>
    <submittedName>
        <fullName evidence="1">PEBP family protein</fullName>
    </submittedName>
</protein>
<dbReference type="CDD" id="cd00865">
    <property type="entry name" value="PEBP_bact_arch"/>
    <property type="match status" value="1"/>
</dbReference>
<dbReference type="InterPro" id="IPR008914">
    <property type="entry name" value="PEBP"/>
</dbReference>
<dbReference type="OrthoDB" id="9797506at2"/>